<feature type="transmembrane region" description="Helical" evidence="1">
    <location>
        <begin position="303"/>
        <end position="336"/>
    </location>
</feature>
<evidence type="ECO:0000313" key="3">
    <source>
        <dbReference type="Proteomes" id="UP000249081"/>
    </source>
</evidence>
<dbReference type="EMBL" id="QBMN01000059">
    <property type="protein sequence ID" value="PZO41797.1"/>
    <property type="molecule type" value="Genomic_DNA"/>
</dbReference>
<protein>
    <submittedName>
        <fullName evidence="2">Uncharacterized protein</fullName>
    </submittedName>
</protein>
<keyword evidence="1" id="KW-0812">Transmembrane</keyword>
<dbReference type="SUPFAM" id="SSF55486">
    <property type="entry name" value="Metalloproteases ('zincins'), catalytic domain"/>
    <property type="match status" value="1"/>
</dbReference>
<proteinExistence type="predicted"/>
<dbReference type="Proteomes" id="UP000249081">
    <property type="component" value="Unassembled WGS sequence"/>
</dbReference>
<feature type="transmembrane region" description="Helical" evidence="1">
    <location>
        <begin position="264"/>
        <end position="283"/>
    </location>
</feature>
<reference evidence="2 3" key="2">
    <citation type="submission" date="2018-06" db="EMBL/GenBank/DDBJ databases">
        <title>Metagenomic assembly of (sub)arctic Cyanobacteria and their associated microbiome from non-axenic cultures.</title>
        <authorList>
            <person name="Baurain D."/>
        </authorList>
    </citation>
    <scope>NUCLEOTIDE SEQUENCE [LARGE SCALE GENOMIC DNA]</scope>
    <source>
        <strain evidence="2">ULC041bin1</strain>
    </source>
</reference>
<dbReference type="Gene3D" id="3.40.390.10">
    <property type="entry name" value="Collagenase (Catalytic Domain)"/>
    <property type="match status" value="1"/>
</dbReference>
<dbReference type="AlphaFoldDB" id="A0A2W4WF56"/>
<keyword evidence="1" id="KW-0472">Membrane</keyword>
<gene>
    <name evidence="2" type="ORF">DCF17_10170</name>
</gene>
<dbReference type="InterPro" id="IPR024079">
    <property type="entry name" value="MetalloPept_cat_dom_sf"/>
</dbReference>
<feature type="transmembrane region" description="Helical" evidence="1">
    <location>
        <begin position="231"/>
        <end position="252"/>
    </location>
</feature>
<organism evidence="2 3">
    <name type="scientific">Shackletoniella antarctica</name>
    <dbReference type="NCBI Taxonomy" id="268115"/>
    <lineage>
        <taxon>Bacteria</taxon>
        <taxon>Bacillati</taxon>
        <taxon>Cyanobacteriota</taxon>
        <taxon>Cyanophyceae</taxon>
        <taxon>Oculatellales</taxon>
        <taxon>Oculatellaceae</taxon>
        <taxon>Shackletoniella</taxon>
    </lineage>
</organism>
<dbReference type="GO" id="GO:0008237">
    <property type="term" value="F:metallopeptidase activity"/>
    <property type="evidence" value="ECO:0007669"/>
    <property type="project" value="InterPro"/>
</dbReference>
<name>A0A2W4WF56_9CYAN</name>
<reference evidence="3" key="1">
    <citation type="submission" date="2018-04" db="EMBL/GenBank/DDBJ databases">
        <authorList>
            <person name="Cornet L."/>
        </authorList>
    </citation>
    <scope>NUCLEOTIDE SEQUENCE [LARGE SCALE GENOMIC DNA]</scope>
</reference>
<evidence type="ECO:0000313" key="2">
    <source>
        <dbReference type="EMBL" id="PZO41797.1"/>
    </source>
</evidence>
<evidence type="ECO:0000256" key="1">
    <source>
        <dbReference type="SAM" id="Phobius"/>
    </source>
</evidence>
<sequence length="393" mass="43384">MAASSNRQEYVVGVMTMEVEGKNSERFHRHVTQAVEVFKDAIITALGVRVVLLAFEGPHLTPTAGAYAPLDFLHIGMTEKLERDVHFMLIVTEVDLSATTFSYTLALPSQLTNVGVVSTKRLNPDFWGDREDAALTVRRLATLLLHTFGHLLNLSHARDSQNVMYNFAGVDDLSAMSYLTPAQREQMRQALPREAHERTSRNGRWRFVLHTLVRNWRSIARAVVRANPFRLATRLPTMITAALSVIIVVFFSAEIWDVGSTVELYQLVLLSAVAVLTATAVLYRTFAFGGVLGRGRVWAESTIVTGAATGLSLILTMLLLFVVFVGLTYLGTVTIFPRKLMETWPTVDPAVRTLDHVKVSLFVAALGVLAGSLGGRADSKDLVRGVLFIDEET</sequence>
<comment type="caution">
    <text evidence="2">The sequence shown here is derived from an EMBL/GenBank/DDBJ whole genome shotgun (WGS) entry which is preliminary data.</text>
</comment>
<accession>A0A2W4WF56</accession>
<feature type="transmembrane region" description="Helical" evidence="1">
    <location>
        <begin position="356"/>
        <end position="374"/>
    </location>
</feature>
<keyword evidence="1" id="KW-1133">Transmembrane helix</keyword>